<dbReference type="EMBL" id="LK931336">
    <property type="protein sequence ID" value="CDZ85891.1"/>
    <property type="molecule type" value="Genomic_DNA"/>
</dbReference>
<dbReference type="PATRIC" id="fig|545.12.peg.4131"/>
<sequence length="102" mass="11525">MTKEHAQGVFIRFIDFRGELLLRASAIDGVAPAGKNGADEATYVYLNGTRLLVELPYQTVREIISEAEKARQANGDISKLFAWLQKQKFRKQIKGRCDGQRI</sequence>
<evidence type="ECO:0000313" key="1">
    <source>
        <dbReference type="EMBL" id="CDZ85891.1"/>
    </source>
</evidence>
<proteinExistence type="predicted"/>
<organism evidence="1">
    <name type="scientific">Citrobacter koseri</name>
    <name type="common">Citrobacter diversus</name>
    <dbReference type="NCBI Taxonomy" id="545"/>
    <lineage>
        <taxon>Bacteria</taxon>
        <taxon>Pseudomonadati</taxon>
        <taxon>Pseudomonadota</taxon>
        <taxon>Gammaproteobacteria</taxon>
        <taxon>Enterobacterales</taxon>
        <taxon>Enterobacteriaceae</taxon>
        <taxon>Citrobacter</taxon>
    </lineage>
</organism>
<reference evidence="1" key="1">
    <citation type="submission" date="2014-06" db="EMBL/GenBank/DDBJ databases">
        <authorList>
            <person name="Urmite Genomes Urmite Genomes"/>
        </authorList>
    </citation>
    <scope>NUCLEOTIDE SEQUENCE</scope>
</reference>
<name>A0A078LLA7_CITKO</name>
<protein>
    <submittedName>
        <fullName evidence="1">Uncharacterized protein</fullName>
    </submittedName>
</protein>
<gene>
    <name evidence="1" type="ORF">BN1086_04117</name>
</gene>
<accession>A0A078LLA7</accession>
<dbReference type="AlphaFoldDB" id="A0A078LLA7"/>